<dbReference type="Proteomes" id="UP000829720">
    <property type="component" value="Unassembled WGS sequence"/>
</dbReference>
<accession>A0A8T3D0A1</accession>
<gene>
    <name evidence="1" type="ORF">AGOR_G00160000</name>
</gene>
<comment type="caution">
    <text evidence="1">The sequence shown here is derived from an EMBL/GenBank/DDBJ whole genome shotgun (WGS) entry which is preliminary data.</text>
</comment>
<organism evidence="1 2">
    <name type="scientific">Albula goreensis</name>
    <dbReference type="NCBI Taxonomy" id="1534307"/>
    <lineage>
        <taxon>Eukaryota</taxon>
        <taxon>Metazoa</taxon>
        <taxon>Chordata</taxon>
        <taxon>Craniata</taxon>
        <taxon>Vertebrata</taxon>
        <taxon>Euteleostomi</taxon>
        <taxon>Actinopterygii</taxon>
        <taxon>Neopterygii</taxon>
        <taxon>Teleostei</taxon>
        <taxon>Albuliformes</taxon>
        <taxon>Albulidae</taxon>
        <taxon>Albula</taxon>
    </lineage>
</organism>
<keyword evidence="2" id="KW-1185">Reference proteome</keyword>
<protein>
    <submittedName>
        <fullName evidence="1">Uncharacterized protein</fullName>
    </submittedName>
</protein>
<evidence type="ECO:0000313" key="2">
    <source>
        <dbReference type="Proteomes" id="UP000829720"/>
    </source>
</evidence>
<evidence type="ECO:0000313" key="1">
    <source>
        <dbReference type="EMBL" id="KAI1891059.1"/>
    </source>
</evidence>
<proteinExistence type="predicted"/>
<reference evidence="1" key="1">
    <citation type="submission" date="2021-01" db="EMBL/GenBank/DDBJ databases">
        <authorList>
            <person name="Zahm M."/>
            <person name="Roques C."/>
            <person name="Cabau C."/>
            <person name="Klopp C."/>
            <person name="Donnadieu C."/>
            <person name="Jouanno E."/>
            <person name="Lampietro C."/>
            <person name="Louis A."/>
            <person name="Herpin A."/>
            <person name="Echchiki A."/>
            <person name="Berthelot C."/>
            <person name="Parey E."/>
            <person name="Roest-Crollius H."/>
            <person name="Braasch I."/>
            <person name="Postlethwait J."/>
            <person name="Bobe J."/>
            <person name="Montfort J."/>
            <person name="Bouchez O."/>
            <person name="Begum T."/>
            <person name="Mejri S."/>
            <person name="Adams A."/>
            <person name="Chen W.-J."/>
            <person name="Guiguen Y."/>
        </authorList>
    </citation>
    <scope>NUCLEOTIDE SEQUENCE</scope>
    <source>
        <tissue evidence="1">Blood</tissue>
    </source>
</reference>
<name>A0A8T3D0A1_9TELE</name>
<sequence>MLIIGLRLAFNLFYFPSRSSRLISRVLPVCVPRLLPLCRRSGDPSLQHRRHFGETQGLCGCKRIVLEELNFETTNY</sequence>
<dbReference type="EMBL" id="JAERUA010000014">
    <property type="protein sequence ID" value="KAI1891059.1"/>
    <property type="molecule type" value="Genomic_DNA"/>
</dbReference>
<dbReference type="AlphaFoldDB" id="A0A8T3D0A1"/>